<feature type="transmembrane region" description="Helical" evidence="1">
    <location>
        <begin position="10"/>
        <end position="28"/>
    </location>
</feature>
<dbReference type="Proteomes" id="UP000095210">
    <property type="component" value="Chromosome"/>
</dbReference>
<dbReference type="EMBL" id="CP014859">
    <property type="protein sequence ID" value="AOS63444.1"/>
    <property type="molecule type" value="Genomic_DNA"/>
</dbReference>
<keyword evidence="1" id="KW-0812">Transmembrane</keyword>
<proteinExistence type="predicted"/>
<protein>
    <submittedName>
        <fullName evidence="2">Uncharacterized protein</fullName>
    </submittedName>
</protein>
<evidence type="ECO:0000313" key="3">
    <source>
        <dbReference type="Proteomes" id="UP000095210"/>
    </source>
</evidence>
<sequence length="82" mass="9338">MDTPGRRHRVITAFGSATFMTLVFALLSSLDDLPLTELPLAYLVFFGFWIFATWVAQPWFDRLRGWPVGQAHRSDQPHSGES</sequence>
<keyword evidence="1" id="KW-0472">Membrane</keyword>
<feature type="transmembrane region" description="Helical" evidence="1">
    <location>
        <begin position="40"/>
        <end position="60"/>
    </location>
</feature>
<reference evidence="3" key="1">
    <citation type="submission" date="2016-03" db="EMBL/GenBank/DDBJ databases">
        <title>Complete genome sequence of the type strain Actinoalloteichus hymeniacidonis DSM 45092.</title>
        <authorList>
            <person name="Schaffert L."/>
            <person name="Albersmeier A."/>
            <person name="Winkler A."/>
            <person name="Kalinowski J."/>
            <person name="Zotchev S."/>
            <person name="Ruckert C."/>
        </authorList>
    </citation>
    <scope>NUCLEOTIDE SEQUENCE [LARGE SCALE GENOMIC DNA]</scope>
    <source>
        <strain evidence="3">HPA177(T) (DSM 45092(T))</strain>
    </source>
</reference>
<evidence type="ECO:0000313" key="2">
    <source>
        <dbReference type="EMBL" id="AOS63444.1"/>
    </source>
</evidence>
<keyword evidence="3" id="KW-1185">Reference proteome</keyword>
<name>A0AAC9HQE9_9PSEU</name>
<gene>
    <name evidence="2" type="ORF">TL08_13150</name>
</gene>
<evidence type="ECO:0000256" key="1">
    <source>
        <dbReference type="SAM" id="Phobius"/>
    </source>
</evidence>
<organism evidence="2 3">
    <name type="scientific">Actinoalloteichus hymeniacidonis</name>
    <dbReference type="NCBI Taxonomy" id="340345"/>
    <lineage>
        <taxon>Bacteria</taxon>
        <taxon>Bacillati</taxon>
        <taxon>Actinomycetota</taxon>
        <taxon>Actinomycetes</taxon>
        <taxon>Pseudonocardiales</taxon>
        <taxon>Pseudonocardiaceae</taxon>
        <taxon>Actinoalloteichus</taxon>
    </lineage>
</organism>
<accession>A0AAC9HQE9</accession>
<dbReference type="RefSeq" id="WP_069849217.1">
    <property type="nucleotide sequence ID" value="NZ_CP014859.1"/>
</dbReference>
<dbReference type="AlphaFoldDB" id="A0AAC9HQE9"/>
<dbReference type="KEGG" id="ahm:TL08_13150"/>
<keyword evidence="1" id="KW-1133">Transmembrane helix</keyword>